<dbReference type="EMBL" id="JMTK01000001">
    <property type="protein sequence ID" value="KJZ82476.1"/>
    <property type="molecule type" value="Genomic_DNA"/>
</dbReference>
<dbReference type="GO" id="GO:0097367">
    <property type="term" value="F:carbohydrate derivative binding"/>
    <property type="evidence" value="ECO:0007669"/>
    <property type="project" value="InterPro"/>
</dbReference>
<dbReference type="InterPro" id="IPR035466">
    <property type="entry name" value="GlmS/AgaS_SIS"/>
</dbReference>
<sequence length="608" mass="67487">MCGIVGIVGKKKVEKRLFEALKRLEYRGYDSSGMATIYDGKIQCIRAQGKLSALDQELKKNPLKGNIGIAHTRWATHGMPSKENAHPHCIDGIAVIHNGIIENFSCLKKELVSFRSVFQTETDTEVIACLLAKFIRDGLSKKECMQKIMQCLIGSYAIAVIFEDDPNTIIVARKGTPLIIGHGEREMFVGSDVTALALLTDKVTYIEDGDWAVVHSSGLTIYDSKNNEVERASQIVQVAPFLVGKGQYRHFMEKEIYEQPEAISRVLSHYLHLSDHTIVPTIFNYDFAKISGLLVSSCGTSYLAGLIGKFWFERLAGLKVEIDVSSEFRYRDFVYSSEWASLFISQSGETADTLASLRYMRSNGLMIGSLVNVLESSIARESDLVFPIKAGPEIGVASTKAFSCQLSVLLIMAIYAGKIRGHIHADQEKELIQSLIEVPRKMFDILQNIYSQVEKLCCLLSKCHNILYIGRGSSYPLALEGALKIKEISYIHAEGYAAGELKHGPIALICQDTPVIVIAPYDRFFSKNLSNVQEIVARGGRIVFITDEEGAKRQDFPSLETIVLPNTNEIISPIIFSLPIQMIAYCTAVFMGTDVDQPRNLAKSVTVE</sequence>
<reference evidence="13 14" key="1">
    <citation type="journal article" date="2015" name="Phytopathology">
        <title>Genomes of Candidatus Liberibacter solanacearum haplotype A from New Zealand and the USA suggest significant genome plasticity in the species.</title>
        <authorList>
            <person name="Thompson S.M."/>
            <person name="Johnson C.P."/>
            <person name="Lu A.Y."/>
            <person name="Frampton R.A."/>
            <person name="Sullivan K.L."/>
            <person name="Fiers M.W."/>
            <person name="Crowhurst R.N."/>
            <person name="Pitman A.R."/>
            <person name="Scott I."/>
            <person name="Gudmestad N.C."/>
            <person name="Smith G.R."/>
        </authorList>
    </citation>
    <scope>NUCLEOTIDE SEQUENCE [LARGE SCALE GENOMIC DNA]</scope>
    <source>
        <strain evidence="13 14">LsoNZ1</strain>
    </source>
</reference>
<gene>
    <name evidence="10" type="primary">glmS</name>
    <name evidence="13" type="ORF">DJ66_0083</name>
</gene>
<feature type="domain" description="Glutamine amidotransferase type-2" evidence="11">
    <location>
        <begin position="2"/>
        <end position="217"/>
    </location>
</feature>
<evidence type="ECO:0000259" key="11">
    <source>
        <dbReference type="PROSITE" id="PS51278"/>
    </source>
</evidence>
<dbReference type="InterPro" id="IPR005855">
    <property type="entry name" value="GFAT"/>
</dbReference>
<accession>A0A095A166</accession>
<evidence type="ECO:0000256" key="5">
    <source>
        <dbReference type="ARBA" id="ARBA00022490"/>
    </source>
</evidence>
<name>A0A095A166_9HYPH</name>
<comment type="subcellular location">
    <subcellularLocation>
        <location evidence="2 10">Cytoplasm</location>
    </subcellularLocation>
</comment>
<evidence type="ECO:0000256" key="1">
    <source>
        <dbReference type="ARBA" id="ARBA00001031"/>
    </source>
</evidence>
<evidence type="ECO:0000313" key="13">
    <source>
        <dbReference type="EMBL" id="KJZ82476.1"/>
    </source>
</evidence>
<dbReference type="PANTHER" id="PTHR10937">
    <property type="entry name" value="GLUCOSAMINE--FRUCTOSE-6-PHOSPHATE AMINOTRANSFERASE, ISOMERIZING"/>
    <property type="match status" value="1"/>
</dbReference>
<dbReference type="GO" id="GO:0006002">
    <property type="term" value="P:fructose 6-phosphate metabolic process"/>
    <property type="evidence" value="ECO:0007669"/>
    <property type="project" value="TreeGrafter"/>
</dbReference>
<feature type="active site" description="Nucleophile; for GATase activity" evidence="10">
    <location>
        <position position="2"/>
    </location>
</feature>
<comment type="caution">
    <text evidence="13">The sequence shown here is derived from an EMBL/GenBank/DDBJ whole genome shotgun (WGS) entry which is preliminary data.</text>
</comment>
<dbReference type="NCBIfam" id="TIGR01135">
    <property type="entry name" value="glmS"/>
    <property type="match status" value="1"/>
</dbReference>
<evidence type="ECO:0000256" key="6">
    <source>
        <dbReference type="ARBA" id="ARBA00022576"/>
    </source>
</evidence>
<dbReference type="InterPro" id="IPR046348">
    <property type="entry name" value="SIS_dom_sf"/>
</dbReference>
<dbReference type="PATRIC" id="fig|556287.8.peg.82"/>
<feature type="domain" description="SIS" evidence="12">
    <location>
        <begin position="456"/>
        <end position="598"/>
    </location>
</feature>
<keyword evidence="9" id="KW-0315">Glutamine amidotransferase</keyword>
<feature type="initiator methionine" description="Removed" evidence="10">
    <location>
        <position position="1"/>
    </location>
</feature>
<dbReference type="FunFam" id="3.40.50.10490:FF:000001">
    <property type="entry name" value="Glutamine--fructose-6-phosphate aminotransferase [isomerizing]"/>
    <property type="match status" value="1"/>
</dbReference>
<dbReference type="Pfam" id="PF01380">
    <property type="entry name" value="SIS"/>
    <property type="match status" value="2"/>
</dbReference>
<dbReference type="GO" id="GO:0006047">
    <property type="term" value="P:UDP-N-acetylglucosamine metabolic process"/>
    <property type="evidence" value="ECO:0007669"/>
    <property type="project" value="TreeGrafter"/>
</dbReference>
<dbReference type="InterPro" id="IPR035490">
    <property type="entry name" value="GlmS/FrlB_SIS"/>
</dbReference>
<dbReference type="SUPFAM" id="SSF53697">
    <property type="entry name" value="SIS domain"/>
    <property type="match status" value="1"/>
</dbReference>
<dbReference type="GO" id="GO:0004360">
    <property type="term" value="F:glutamine-fructose-6-phosphate transaminase (isomerizing) activity"/>
    <property type="evidence" value="ECO:0007669"/>
    <property type="project" value="UniProtKB-UniRule"/>
</dbReference>
<dbReference type="PANTHER" id="PTHR10937:SF0">
    <property type="entry name" value="GLUTAMINE--FRUCTOSE-6-PHOSPHATE TRANSAMINASE (ISOMERIZING)"/>
    <property type="match status" value="1"/>
</dbReference>
<dbReference type="HAMAP" id="MF_00164">
    <property type="entry name" value="GlmS"/>
    <property type="match status" value="1"/>
</dbReference>
<evidence type="ECO:0000256" key="7">
    <source>
        <dbReference type="ARBA" id="ARBA00022679"/>
    </source>
</evidence>
<dbReference type="PROSITE" id="PS51464">
    <property type="entry name" value="SIS"/>
    <property type="match status" value="2"/>
</dbReference>
<organism evidence="13 14">
    <name type="scientific">Candidatus Liberibacter solanacearum</name>
    <dbReference type="NCBI Taxonomy" id="556287"/>
    <lineage>
        <taxon>Bacteria</taxon>
        <taxon>Pseudomonadati</taxon>
        <taxon>Pseudomonadota</taxon>
        <taxon>Alphaproteobacteria</taxon>
        <taxon>Hyphomicrobiales</taxon>
        <taxon>Rhizobiaceae</taxon>
        <taxon>Liberibacter</taxon>
    </lineage>
</organism>
<dbReference type="InterPro" id="IPR017932">
    <property type="entry name" value="GATase_2_dom"/>
</dbReference>
<comment type="function">
    <text evidence="10">Catalyzes the first step in hexosamine metabolism, converting fructose-6P into glucosamine-6P using glutamine as a nitrogen source.</text>
</comment>
<dbReference type="Gene3D" id="3.60.20.10">
    <property type="entry name" value="Glutamine Phosphoribosylpyrophosphate, subunit 1, domain 1"/>
    <property type="match status" value="1"/>
</dbReference>
<dbReference type="CDD" id="cd00714">
    <property type="entry name" value="GFAT"/>
    <property type="match status" value="1"/>
</dbReference>
<evidence type="ECO:0000259" key="12">
    <source>
        <dbReference type="PROSITE" id="PS51464"/>
    </source>
</evidence>
<keyword evidence="7 10" id="KW-0808">Transferase</keyword>
<dbReference type="FunFam" id="3.60.20.10:FF:000006">
    <property type="entry name" value="Glutamine--fructose-6-phosphate aminotransferase [isomerizing]"/>
    <property type="match status" value="1"/>
</dbReference>
<dbReference type="Gene3D" id="3.40.50.10490">
    <property type="entry name" value="Glucose-6-phosphate isomerase like protein, domain 1"/>
    <property type="match status" value="2"/>
</dbReference>
<dbReference type="Proteomes" id="UP000033731">
    <property type="component" value="Unassembled WGS sequence"/>
</dbReference>
<proteinExistence type="inferred from homology"/>
<comment type="subunit">
    <text evidence="10">Homodimer.</text>
</comment>
<feature type="active site" description="For Fru-6P isomerization activity" evidence="10">
    <location>
        <position position="603"/>
    </location>
</feature>
<evidence type="ECO:0000256" key="3">
    <source>
        <dbReference type="ARBA" id="ARBA00012916"/>
    </source>
</evidence>
<dbReference type="CDD" id="cd05009">
    <property type="entry name" value="SIS_GlmS_GlmD_2"/>
    <property type="match status" value="1"/>
</dbReference>
<evidence type="ECO:0000256" key="9">
    <source>
        <dbReference type="ARBA" id="ARBA00022962"/>
    </source>
</evidence>
<dbReference type="AlphaFoldDB" id="A0A095A166"/>
<keyword evidence="14" id="KW-1185">Reference proteome</keyword>
<comment type="catalytic activity">
    <reaction evidence="1 10">
        <text>D-fructose 6-phosphate + L-glutamine = D-glucosamine 6-phosphate + L-glutamate</text>
        <dbReference type="Rhea" id="RHEA:13237"/>
        <dbReference type="ChEBI" id="CHEBI:29985"/>
        <dbReference type="ChEBI" id="CHEBI:58359"/>
        <dbReference type="ChEBI" id="CHEBI:58725"/>
        <dbReference type="ChEBI" id="CHEBI:61527"/>
        <dbReference type="EC" id="2.6.1.16"/>
    </reaction>
</comment>
<dbReference type="InterPro" id="IPR029055">
    <property type="entry name" value="Ntn_hydrolases_N"/>
</dbReference>
<dbReference type="SUPFAM" id="SSF56235">
    <property type="entry name" value="N-terminal nucleophile aminohydrolases (Ntn hydrolases)"/>
    <property type="match status" value="1"/>
</dbReference>
<dbReference type="GO" id="GO:0005829">
    <property type="term" value="C:cytosol"/>
    <property type="evidence" value="ECO:0007669"/>
    <property type="project" value="TreeGrafter"/>
</dbReference>
<dbReference type="Pfam" id="PF13522">
    <property type="entry name" value="GATase_6"/>
    <property type="match status" value="1"/>
</dbReference>
<dbReference type="RefSeq" id="WP_034441502.1">
    <property type="nucleotide sequence ID" value="NZ_JMTK01000001.1"/>
</dbReference>
<evidence type="ECO:0000256" key="10">
    <source>
        <dbReference type="HAMAP-Rule" id="MF_00164"/>
    </source>
</evidence>
<evidence type="ECO:0000256" key="2">
    <source>
        <dbReference type="ARBA" id="ARBA00004496"/>
    </source>
</evidence>
<evidence type="ECO:0000256" key="4">
    <source>
        <dbReference type="ARBA" id="ARBA00016090"/>
    </source>
</evidence>
<dbReference type="InterPro" id="IPR047084">
    <property type="entry name" value="GFAT_N"/>
</dbReference>
<dbReference type="InterPro" id="IPR001347">
    <property type="entry name" value="SIS_dom"/>
</dbReference>
<dbReference type="CDD" id="cd05008">
    <property type="entry name" value="SIS_GlmS_GlmD_1"/>
    <property type="match status" value="1"/>
</dbReference>
<evidence type="ECO:0000256" key="8">
    <source>
        <dbReference type="ARBA" id="ARBA00022737"/>
    </source>
</evidence>
<dbReference type="EC" id="2.6.1.16" evidence="3 10"/>
<protein>
    <recommendedName>
        <fullName evidence="4 10">Glutamine--fructose-6-phosphate aminotransferase [isomerizing]</fullName>
        <ecNumber evidence="3 10">2.6.1.16</ecNumber>
    </recommendedName>
    <alternativeName>
        <fullName evidence="10">D-fructose-6-phosphate amidotransferase</fullName>
    </alternativeName>
    <alternativeName>
        <fullName evidence="10">GFAT</fullName>
    </alternativeName>
    <alternativeName>
        <fullName evidence="10">Glucosamine-6-phosphate synthase</fullName>
    </alternativeName>
    <alternativeName>
        <fullName evidence="10">Hexosephosphate aminotransferase</fullName>
    </alternativeName>
    <alternativeName>
        <fullName evidence="10">L-glutamine--D-fructose-6-phosphate amidotransferase</fullName>
    </alternativeName>
</protein>
<dbReference type="GO" id="GO:0005975">
    <property type="term" value="P:carbohydrate metabolic process"/>
    <property type="evidence" value="ECO:0007669"/>
    <property type="project" value="UniProtKB-UniRule"/>
</dbReference>
<feature type="domain" description="SIS" evidence="12">
    <location>
        <begin position="278"/>
        <end position="422"/>
    </location>
</feature>
<evidence type="ECO:0000313" key="14">
    <source>
        <dbReference type="Proteomes" id="UP000033731"/>
    </source>
</evidence>
<keyword evidence="5 10" id="KW-0963">Cytoplasm</keyword>
<keyword evidence="6 10" id="KW-0032">Aminotransferase</keyword>
<dbReference type="NCBIfam" id="NF001484">
    <property type="entry name" value="PRK00331.1"/>
    <property type="match status" value="1"/>
</dbReference>
<dbReference type="GO" id="GO:0006487">
    <property type="term" value="P:protein N-linked glycosylation"/>
    <property type="evidence" value="ECO:0007669"/>
    <property type="project" value="TreeGrafter"/>
</dbReference>
<keyword evidence="8" id="KW-0677">Repeat</keyword>
<dbReference type="PROSITE" id="PS51278">
    <property type="entry name" value="GATASE_TYPE_2"/>
    <property type="match status" value="1"/>
</dbReference>